<keyword evidence="1" id="KW-0472">Membrane</keyword>
<protein>
    <submittedName>
        <fullName evidence="2">Uncharacterized protein</fullName>
    </submittedName>
</protein>
<reference evidence="2" key="1">
    <citation type="submission" date="2021-01" db="EMBL/GenBank/DDBJ databases">
        <title>Whole genome shotgun sequence of Virgisporangium ochraceum NBRC 16418.</title>
        <authorList>
            <person name="Komaki H."/>
            <person name="Tamura T."/>
        </authorList>
    </citation>
    <scope>NUCLEOTIDE SEQUENCE</scope>
    <source>
        <strain evidence="2">NBRC 16418</strain>
    </source>
</reference>
<proteinExistence type="predicted"/>
<gene>
    <name evidence="2" type="ORF">Voc01_096660</name>
</gene>
<organism evidence="2 3">
    <name type="scientific">Virgisporangium ochraceum</name>
    <dbReference type="NCBI Taxonomy" id="65505"/>
    <lineage>
        <taxon>Bacteria</taxon>
        <taxon>Bacillati</taxon>
        <taxon>Actinomycetota</taxon>
        <taxon>Actinomycetes</taxon>
        <taxon>Micromonosporales</taxon>
        <taxon>Micromonosporaceae</taxon>
        <taxon>Virgisporangium</taxon>
    </lineage>
</organism>
<dbReference type="RefSeq" id="WP_203934542.1">
    <property type="nucleotide sequence ID" value="NZ_BOPH01000143.1"/>
</dbReference>
<keyword evidence="1" id="KW-1133">Transmembrane helix</keyword>
<evidence type="ECO:0000313" key="2">
    <source>
        <dbReference type="EMBL" id="GIJ74749.1"/>
    </source>
</evidence>
<evidence type="ECO:0000256" key="1">
    <source>
        <dbReference type="SAM" id="Phobius"/>
    </source>
</evidence>
<keyword evidence="1" id="KW-0812">Transmembrane</keyword>
<feature type="transmembrane region" description="Helical" evidence="1">
    <location>
        <begin position="40"/>
        <end position="63"/>
    </location>
</feature>
<name>A0A8J4A2W1_9ACTN</name>
<dbReference type="Proteomes" id="UP000635606">
    <property type="component" value="Unassembled WGS sequence"/>
</dbReference>
<feature type="transmembrane region" description="Helical" evidence="1">
    <location>
        <begin position="12"/>
        <end position="34"/>
    </location>
</feature>
<dbReference type="AlphaFoldDB" id="A0A8J4A2W1"/>
<sequence length="73" mass="8126">METGNRDPYGGLLIWVVVTIGFLLAAALWAWPHVPAGAKYAFFFGVFVAMYAVATGFALLSRAHDAARRRRRR</sequence>
<comment type="caution">
    <text evidence="2">The sequence shown here is derived from an EMBL/GenBank/DDBJ whole genome shotgun (WGS) entry which is preliminary data.</text>
</comment>
<dbReference type="EMBL" id="BOPH01000143">
    <property type="protein sequence ID" value="GIJ74749.1"/>
    <property type="molecule type" value="Genomic_DNA"/>
</dbReference>
<evidence type="ECO:0000313" key="3">
    <source>
        <dbReference type="Proteomes" id="UP000635606"/>
    </source>
</evidence>
<keyword evidence="3" id="KW-1185">Reference proteome</keyword>
<accession>A0A8J4A2W1</accession>